<dbReference type="InterPro" id="IPR011989">
    <property type="entry name" value="ARM-like"/>
</dbReference>
<comment type="caution">
    <text evidence="7">The sequence shown here is derived from an EMBL/GenBank/DDBJ whole genome shotgun (WGS) entry which is preliminary data.</text>
</comment>
<dbReference type="CDD" id="cd16664">
    <property type="entry name" value="RING-Ubox_PUB"/>
    <property type="match status" value="1"/>
</dbReference>
<organism evidence="7 8">
    <name type="scientific">Dendrobium thyrsiflorum</name>
    <name type="common">Pinecone-like raceme dendrobium</name>
    <name type="synonym">Orchid</name>
    <dbReference type="NCBI Taxonomy" id="117978"/>
    <lineage>
        <taxon>Eukaryota</taxon>
        <taxon>Viridiplantae</taxon>
        <taxon>Streptophyta</taxon>
        <taxon>Embryophyta</taxon>
        <taxon>Tracheophyta</taxon>
        <taxon>Spermatophyta</taxon>
        <taxon>Magnoliopsida</taxon>
        <taxon>Liliopsida</taxon>
        <taxon>Asparagales</taxon>
        <taxon>Orchidaceae</taxon>
        <taxon>Epidendroideae</taxon>
        <taxon>Malaxideae</taxon>
        <taxon>Dendrobiinae</taxon>
        <taxon>Dendrobium</taxon>
    </lineage>
</organism>
<dbReference type="PANTHER" id="PTHR22849:SF168">
    <property type="entry name" value="U-BOX DOMAIN-CONTAINING PROTEIN"/>
    <property type="match status" value="1"/>
</dbReference>
<name>A0ABD0VWI6_DENTH</name>
<dbReference type="EC" id="2.3.2.27" evidence="5"/>
<reference evidence="7 8" key="1">
    <citation type="journal article" date="2024" name="Plant Biotechnol. J.">
        <title>Dendrobium thyrsiflorum genome and its molecular insights into genes involved in important horticultural traits.</title>
        <authorList>
            <person name="Chen B."/>
            <person name="Wang J.Y."/>
            <person name="Zheng P.J."/>
            <person name="Li K.L."/>
            <person name="Liang Y.M."/>
            <person name="Chen X.F."/>
            <person name="Zhang C."/>
            <person name="Zhao X."/>
            <person name="He X."/>
            <person name="Zhang G.Q."/>
            <person name="Liu Z.J."/>
            <person name="Xu Q."/>
        </authorList>
    </citation>
    <scope>NUCLEOTIDE SEQUENCE [LARGE SCALE GENOMIC DNA]</scope>
    <source>
        <strain evidence="7">GZMU011</strain>
    </source>
</reference>
<dbReference type="Gene3D" id="3.30.40.10">
    <property type="entry name" value="Zinc/RING finger domain, C3HC4 (zinc finger)"/>
    <property type="match status" value="1"/>
</dbReference>
<protein>
    <recommendedName>
        <fullName evidence="5 6">U-box domain-containing protein</fullName>
        <ecNumber evidence="5">2.3.2.27</ecNumber>
    </recommendedName>
    <alternativeName>
        <fullName evidence="5">RING-type E3 ubiquitin transferase PUB</fullName>
    </alternativeName>
</protein>
<evidence type="ECO:0000256" key="2">
    <source>
        <dbReference type="ARBA" id="ARBA00004906"/>
    </source>
</evidence>
<dbReference type="PROSITE" id="PS51698">
    <property type="entry name" value="U_BOX"/>
    <property type="match status" value="1"/>
</dbReference>
<keyword evidence="8" id="KW-1185">Reference proteome</keyword>
<dbReference type="SUPFAM" id="SSF57850">
    <property type="entry name" value="RING/U-box"/>
    <property type="match status" value="1"/>
</dbReference>
<accession>A0ABD0VWI6</accession>
<evidence type="ECO:0000256" key="1">
    <source>
        <dbReference type="ARBA" id="ARBA00000900"/>
    </source>
</evidence>
<dbReference type="Proteomes" id="UP001552299">
    <property type="component" value="Unassembled WGS sequence"/>
</dbReference>
<sequence length="394" mass="43385">MEEVEIPSYFLCPISLQMMRDPVTLPTGITFDRQSIERWLFSDPRHQTCPATNQLLPTSVELTPNHTLRRLIQAWCVANASHGVERIPTPRPQIDRSHISNLLQQPNHSTSLHELQQIISTSEANRRIVQSSEAVEFVSSIILEEHGDEALAILHSLQISDDRFITLLKSNPRFLDSLLAALNLSSYKSRAYATLLLKSIVPLVSPIILSSVIQEENLHQIVSVVNDRISSQATKAALRVLIELFCWGRNRVKAVNVGAVSSLIDLLLDENDGRVCELALVALDKLCACAEGRAVLIGHAAGVAVVSKKILRVSAVASERAVRIVEKVAKLSASPAVLQELVQLGVVSKLCLLLQVECGAKQKERARGILKLHARIWKNSPCLSPALLLSYPCS</sequence>
<gene>
    <name evidence="7" type="ORF">M5K25_000745</name>
</gene>
<dbReference type="InterPro" id="IPR003613">
    <property type="entry name" value="Ubox_domain"/>
</dbReference>
<evidence type="ECO:0000256" key="5">
    <source>
        <dbReference type="RuleBase" id="RU369093"/>
    </source>
</evidence>
<dbReference type="PANTHER" id="PTHR22849">
    <property type="entry name" value="WDSAM1 PROTEIN"/>
    <property type="match status" value="1"/>
</dbReference>
<evidence type="ECO:0000256" key="3">
    <source>
        <dbReference type="ARBA" id="ARBA00022679"/>
    </source>
</evidence>
<comment type="catalytic activity">
    <reaction evidence="1 5">
        <text>S-ubiquitinyl-[E2 ubiquitin-conjugating enzyme]-L-cysteine + [acceptor protein]-L-lysine = [E2 ubiquitin-conjugating enzyme]-L-cysteine + N(6)-ubiquitinyl-[acceptor protein]-L-lysine.</text>
        <dbReference type="EC" id="2.3.2.27"/>
    </reaction>
</comment>
<dbReference type="GO" id="GO:0061630">
    <property type="term" value="F:ubiquitin protein ligase activity"/>
    <property type="evidence" value="ECO:0007669"/>
    <property type="project" value="UniProtKB-UniRule"/>
</dbReference>
<dbReference type="Pfam" id="PF04564">
    <property type="entry name" value="U-box"/>
    <property type="match status" value="1"/>
</dbReference>
<evidence type="ECO:0000313" key="8">
    <source>
        <dbReference type="Proteomes" id="UP001552299"/>
    </source>
</evidence>
<dbReference type="InterPro" id="IPR045210">
    <property type="entry name" value="RING-Ubox_PUB"/>
</dbReference>
<comment type="function">
    <text evidence="5">Functions as an E3 ubiquitin ligase.</text>
</comment>
<dbReference type="SMART" id="SM00504">
    <property type="entry name" value="Ubox"/>
    <property type="match status" value="1"/>
</dbReference>
<evidence type="ECO:0000256" key="4">
    <source>
        <dbReference type="ARBA" id="ARBA00022786"/>
    </source>
</evidence>
<dbReference type="Gene3D" id="1.25.10.10">
    <property type="entry name" value="Leucine-rich Repeat Variant"/>
    <property type="match status" value="1"/>
</dbReference>
<feature type="domain" description="U-box" evidence="6">
    <location>
        <begin position="5"/>
        <end position="82"/>
    </location>
</feature>
<dbReference type="InterPro" id="IPR016024">
    <property type="entry name" value="ARM-type_fold"/>
</dbReference>
<dbReference type="SUPFAM" id="SSF48371">
    <property type="entry name" value="ARM repeat"/>
    <property type="match status" value="1"/>
</dbReference>
<dbReference type="EMBL" id="JANQDX010000001">
    <property type="protein sequence ID" value="KAL0928823.1"/>
    <property type="molecule type" value="Genomic_DNA"/>
</dbReference>
<evidence type="ECO:0000313" key="7">
    <source>
        <dbReference type="EMBL" id="KAL0928823.1"/>
    </source>
</evidence>
<keyword evidence="4 5" id="KW-0833">Ubl conjugation pathway</keyword>
<dbReference type="GO" id="GO:0016567">
    <property type="term" value="P:protein ubiquitination"/>
    <property type="evidence" value="ECO:0007669"/>
    <property type="project" value="UniProtKB-UniRule"/>
</dbReference>
<dbReference type="AlphaFoldDB" id="A0ABD0VWI6"/>
<proteinExistence type="predicted"/>
<dbReference type="Pfam" id="PF25598">
    <property type="entry name" value="ARM_PUB"/>
    <property type="match status" value="1"/>
</dbReference>
<dbReference type="InterPro" id="IPR058678">
    <property type="entry name" value="ARM_PUB"/>
</dbReference>
<comment type="pathway">
    <text evidence="2 5">Protein modification; protein ubiquitination.</text>
</comment>
<dbReference type="InterPro" id="IPR045185">
    <property type="entry name" value="PUB22/23/24-like"/>
</dbReference>
<evidence type="ECO:0000259" key="6">
    <source>
        <dbReference type="PROSITE" id="PS51698"/>
    </source>
</evidence>
<keyword evidence="3 5" id="KW-0808">Transferase</keyword>
<dbReference type="InterPro" id="IPR013083">
    <property type="entry name" value="Znf_RING/FYVE/PHD"/>
</dbReference>